<dbReference type="InterPro" id="IPR013783">
    <property type="entry name" value="Ig-like_fold"/>
</dbReference>
<dbReference type="InterPro" id="IPR000535">
    <property type="entry name" value="MSP_dom"/>
</dbReference>
<feature type="compositionally biased region" description="Polar residues" evidence="1">
    <location>
        <begin position="366"/>
        <end position="385"/>
    </location>
</feature>
<dbReference type="AlphaFoldDB" id="A0AA84ZJZ2"/>
<proteinExistence type="predicted"/>
<keyword evidence="2" id="KW-0812">Transmembrane</keyword>
<keyword evidence="2" id="KW-0472">Membrane</keyword>
<dbReference type="InterPro" id="IPR008962">
    <property type="entry name" value="PapD-like_sf"/>
</dbReference>
<reference evidence="5" key="1">
    <citation type="submission" date="2023-11" db="UniProtKB">
        <authorList>
            <consortium name="WormBaseParasite"/>
        </authorList>
    </citation>
    <scope>IDENTIFICATION</scope>
</reference>
<organism evidence="4 5">
    <name type="scientific">Schistosoma margrebowiei</name>
    <dbReference type="NCBI Taxonomy" id="48269"/>
    <lineage>
        <taxon>Eukaryota</taxon>
        <taxon>Metazoa</taxon>
        <taxon>Spiralia</taxon>
        <taxon>Lophotrochozoa</taxon>
        <taxon>Platyhelminthes</taxon>
        <taxon>Trematoda</taxon>
        <taxon>Digenea</taxon>
        <taxon>Strigeidida</taxon>
        <taxon>Schistosomatoidea</taxon>
        <taxon>Schistosomatidae</taxon>
        <taxon>Schistosoma</taxon>
    </lineage>
</organism>
<evidence type="ECO:0000256" key="1">
    <source>
        <dbReference type="SAM" id="MobiDB-lite"/>
    </source>
</evidence>
<feature type="transmembrane region" description="Helical" evidence="2">
    <location>
        <begin position="300"/>
        <end position="322"/>
    </location>
</feature>
<name>A0AA84ZJZ2_9TREM</name>
<protein>
    <submittedName>
        <fullName evidence="5">MSP domain-containing protein</fullName>
    </submittedName>
</protein>
<dbReference type="Gene3D" id="2.60.40.10">
    <property type="entry name" value="Immunoglobulins"/>
    <property type="match status" value="1"/>
</dbReference>
<evidence type="ECO:0000256" key="2">
    <source>
        <dbReference type="SAM" id="Phobius"/>
    </source>
</evidence>
<keyword evidence="2" id="KW-1133">Transmembrane helix</keyword>
<evidence type="ECO:0000259" key="3">
    <source>
        <dbReference type="Pfam" id="PF00635"/>
    </source>
</evidence>
<dbReference type="SUPFAM" id="SSF49354">
    <property type="entry name" value="PapD-like"/>
    <property type="match status" value="1"/>
</dbReference>
<dbReference type="Proteomes" id="UP000050790">
    <property type="component" value="Unassembled WGS sequence"/>
</dbReference>
<evidence type="ECO:0000313" key="5">
    <source>
        <dbReference type="WBParaSite" id="SMRG1_32270.1"/>
    </source>
</evidence>
<dbReference type="WBParaSite" id="SMRG1_32270.1">
    <property type="protein sequence ID" value="SMRG1_32270.1"/>
    <property type="gene ID" value="SMRG1_32270"/>
</dbReference>
<feature type="region of interest" description="Disordered" evidence="1">
    <location>
        <begin position="362"/>
        <end position="390"/>
    </location>
</feature>
<sequence>MCTEIKTSAKKIGPRLRQTLTKNISIFIINKPDQSVFLPYSQRLEFVRSCIQYKSQRHGKYSSEDVTDFGPASCLVKLVMSLDSSKEVLVKPSNIFFHYSTEGTCNTCQVLIVNKSARLLRFKVLSTARSKYLLSVCKGILKSGEFVETDISVSRVSITDDTKDFFKIQFFDSYDGSAFCEHYICSTISRNPSHNVAIQDPDSCSTWPSRYHDVGLSNSSLRTASLSRAFGNLIGSEKRPITAKTYLSLDRTKCVGLSNMFPTVKAQKNRSNSSTLTVCRGTSDSQPENARTSIILFNNLLYNSLFILSLIVCLFGILLPFLPYDCKLWLLSKVLHERLKINYITATPSSLTFPYHSQNVHDHSQPYKQSSGATYSSTTECPTEENSPKDEFNRHTRLAFFAFKSALRSICRAIIALDPLVAVANMSWFCLGLLLMYHWIKRR</sequence>
<accession>A0AA84ZJZ2</accession>
<feature type="transmembrane region" description="Helical" evidence="2">
    <location>
        <begin position="421"/>
        <end position="440"/>
    </location>
</feature>
<evidence type="ECO:0000313" key="4">
    <source>
        <dbReference type="Proteomes" id="UP000050790"/>
    </source>
</evidence>
<dbReference type="Pfam" id="PF00635">
    <property type="entry name" value="Motile_Sperm"/>
    <property type="match status" value="1"/>
</dbReference>
<feature type="domain" description="MSP" evidence="3">
    <location>
        <begin position="88"/>
        <end position="171"/>
    </location>
</feature>